<keyword evidence="2" id="KW-1185">Reference proteome</keyword>
<dbReference type="EMBL" id="UYYB01012505">
    <property type="protein sequence ID" value="VDM69518.1"/>
    <property type="molecule type" value="Genomic_DNA"/>
</dbReference>
<sequence>MEAYPEEKDFGLRDRMLRITNHSNPFATDEFESFQWKDDFSASAMTFPFFYGCKSCDIVIDEHRNFFEKLANEHFDLIFTDSLFAVCAYGFTSLNKAKHVIIDSTHVDSSTGSMRAYGINWALTPPSYMPVGDAEFKPELFRYRVNGLYEWIVNFLVSGIIVNERMKISLTSVAPSFRYGITHFYTSIHLLRQCQKGIL</sequence>
<proteinExistence type="predicted"/>
<dbReference type="AlphaFoldDB" id="A0A3P7KP29"/>
<organism evidence="1 2">
    <name type="scientific">Strongylus vulgaris</name>
    <name type="common">Blood worm</name>
    <dbReference type="NCBI Taxonomy" id="40348"/>
    <lineage>
        <taxon>Eukaryota</taxon>
        <taxon>Metazoa</taxon>
        <taxon>Ecdysozoa</taxon>
        <taxon>Nematoda</taxon>
        <taxon>Chromadorea</taxon>
        <taxon>Rhabditida</taxon>
        <taxon>Rhabditina</taxon>
        <taxon>Rhabditomorpha</taxon>
        <taxon>Strongyloidea</taxon>
        <taxon>Strongylidae</taxon>
        <taxon>Strongylus</taxon>
    </lineage>
</organism>
<accession>A0A3P7KP29</accession>
<reference evidence="1 2" key="1">
    <citation type="submission" date="2018-11" db="EMBL/GenBank/DDBJ databases">
        <authorList>
            <consortium name="Pathogen Informatics"/>
        </authorList>
    </citation>
    <scope>NUCLEOTIDE SEQUENCE [LARGE SCALE GENOMIC DNA]</scope>
</reference>
<evidence type="ECO:0000313" key="1">
    <source>
        <dbReference type="EMBL" id="VDM69518.1"/>
    </source>
</evidence>
<protein>
    <submittedName>
        <fullName evidence="1">Uncharacterized protein</fullName>
    </submittedName>
</protein>
<dbReference type="OrthoDB" id="5835829at2759"/>
<dbReference type="Proteomes" id="UP000270094">
    <property type="component" value="Unassembled WGS sequence"/>
</dbReference>
<gene>
    <name evidence="1" type="ORF">SVUK_LOCUS4516</name>
</gene>
<name>A0A3P7KP29_STRVU</name>
<dbReference type="SUPFAM" id="SSF53756">
    <property type="entry name" value="UDP-Glycosyltransferase/glycogen phosphorylase"/>
    <property type="match status" value="1"/>
</dbReference>
<evidence type="ECO:0000313" key="2">
    <source>
        <dbReference type="Proteomes" id="UP000270094"/>
    </source>
</evidence>